<feature type="transmembrane region" description="Helical" evidence="2">
    <location>
        <begin position="65"/>
        <end position="87"/>
    </location>
</feature>
<keyword evidence="2" id="KW-0472">Membrane</keyword>
<dbReference type="EMBL" id="PYSW02000040">
    <property type="protein sequence ID" value="KAG2375105.1"/>
    <property type="molecule type" value="Genomic_DNA"/>
</dbReference>
<evidence type="ECO:0000313" key="3">
    <source>
        <dbReference type="EMBL" id="KAG2375105.1"/>
    </source>
</evidence>
<proteinExistence type="predicted"/>
<keyword evidence="2" id="KW-0812">Transmembrane</keyword>
<accession>A0AA88GCN6</accession>
<feature type="compositionally biased region" description="Polar residues" evidence="1">
    <location>
        <begin position="120"/>
        <end position="131"/>
    </location>
</feature>
<dbReference type="GeneID" id="68102563"/>
<protein>
    <submittedName>
        <fullName evidence="3">Uncharacterized protein</fullName>
    </submittedName>
</protein>
<dbReference type="AlphaFoldDB" id="A0AA88GCN6"/>
<evidence type="ECO:0000256" key="2">
    <source>
        <dbReference type="SAM" id="Phobius"/>
    </source>
</evidence>
<dbReference type="Proteomes" id="UP000816034">
    <property type="component" value="Unassembled WGS sequence"/>
</dbReference>
<keyword evidence="2" id="KW-1133">Transmembrane helix</keyword>
<feature type="compositionally biased region" description="Basic and acidic residues" evidence="1">
    <location>
        <begin position="132"/>
        <end position="146"/>
    </location>
</feature>
<feature type="region of interest" description="Disordered" evidence="1">
    <location>
        <begin position="108"/>
        <end position="146"/>
    </location>
</feature>
<evidence type="ECO:0000313" key="4">
    <source>
        <dbReference type="Proteomes" id="UP000816034"/>
    </source>
</evidence>
<evidence type="ECO:0000256" key="1">
    <source>
        <dbReference type="SAM" id="MobiDB-lite"/>
    </source>
</evidence>
<feature type="transmembrane region" description="Helical" evidence="2">
    <location>
        <begin position="172"/>
        <end position="200"/>
    </location>
</feature>
<gene>
    <name evidence="3" type="ORF">C9374_010109</name>
</gene>
<feature type="transmembrane region" description="Helical" evidence="2">
    <location>
        <begin position="20"/>
        <end position="45"/>
    </location>
</feature>
<name>A0AA88GCN6_NAELO</name>
<keyword evidence="4" id="KW-1185">Reference proteome</keyword>
<sequence>MFLTELLYSIKYNPSLKLKLSIIFFGALGFLDCITSLPIGLYGILVGGLNSPNADEQHDQCRHELLLNLIIGLGFLDMIGATLSLSFGSVLTIMTYKFFYDSNPNENDDQSVSEYGHFNQEPSDSIESVESNPHHHQDQHNNDQQEIEAQEKKLELLMKANNRLSARLHNTLFYLAVTRALFSVVFFVLACVVSEMIFQMSDSCARDNPFLRDTAATYMILRWIVYVFSVILALPLSVGFWNLILKNSDSLLMKMIGKELRKCKHGIWNLISRMRNRGGSSGSENSREQYFTTNQYHNSDL</sequence>
<comment type="caution">
    <text evidence="3">The sequence shown here is derived from an EMBL/GenBank/DDBJ whole genome shotgun (WGS) entry which is preliminary data.</text>
</comment>
<organism evidence="3 4">
    <name type="scientific">Naegleria lovaniensis</name>
    <name type="common">Amoeba</name>
    <dbReference type="NCBI Taxonomy" id="51637"/>
    <lineage>
        <taxon>Eukaryota</taxon>
        <taxon>Discoba</taxon>
        <taxon>Heterolobosea</taxon>
        <taxon>Tetramitia</taxon>
        <taxon>Eutetramitia</taxon>
        <taxon>Vahlkampfiidae</taxon>
        <taxon>Naegleria</taxon>
    </lineage>
</organism>
<feature type="transmembrane region" description="Helical" evidence="2">
    <location>
        <begin position="220"/>
        <end position="245"/>
    </location>
</feature>
<reference evidence="3 4" key="1">
    <citation type="journal article" date="2018" name="BMC Genomics">
        <title>The genome of Naegleria lovaniensis, the basis for a comparative approach to unravel pathogenicity factors of the human pathogenic amoeba N. fowleri.</title>
        <authorList>
            <person name="Liechti N."/>
            <person name="Schurch N."/>
            <person name="Bruggmann R."/>
            <person name="Wittwer M."/>
        </authorList>
    </citation>
    <scope>NUCLEOTIDE SEQUENCE [LARGE SCALE GENOMIC DNA]</scope>
    <source>
        <strain evidence="3 4">ATCC 30569</strain>
    </source>
</reference>
<dbReference type="RefSeq" id="XP_044544279.1">
    <property type="nucleotide sequence ID" value="XM_044685617.1"/>
</dbReference>